<keyword evidence="3" id="KW-0804">Transcription</keyword>
<gene>
    <name evidence="6" type="ORF">HGP29_27445</name>
</gene>
<dbReference type="GO" id="GO:0003700">
    <property type="term" value="F:DNA-binding transcription factor activity"/>
    <property type="evidence" value="ECO:0007669"/>
    <property type="project" value="InterPro"/>
</dbReference>
<dbReference type="PANTHER" id="PTHR43280:SF29">
    <property type="entry name" value="ARAC-FAMILY TRANSCRIPTIONAL REGULATOR"/>
    <property type="match status" value="1"/>
</dbReference>
<feature type="transmembrane region" description="Helical" evidence="4">
    <location>
        <begin position="301"/>
        <end position="321"/>
    </location>
</feature>
<proteinExistence type="predicted"/>
<dbReference type="InterPro" id="IPR020449">
    <property type="entry name" value="Tscrpt_reg_AraC-type_HTH"/>
</dbReference>
<dbReference type="InterPro" id="IPR018060">
    <property type="entry name" value="HTH_AraC"/>
</dbReference>
<evidence type="ECO:0000313" key="6">
    <source>
        <dbReference type="EMBL" id="NLR94972.1"/>
    </source>
</evidence>
<keyword evidence="1" id="KW-0805">Transcription regulation</keyword>
<dbReference type="Gene3D" id="1.10.10.60">
    <property type="entry name" value="Homeodomain-like"/>
    <property type="match status" value="1"/>
</dbReference>
<evidence type="ECO:0000256" key="1">
    <source>
        <dbReference type="ARBA" id="ARBA00023015"/>
    </source>
</evidence>
<dbReference type="SMART" id="SM00342">
    <property type="entry name" value="HTH_ARAC"/>
    <property type="match status" value="1"/>
</dbReference>
<dbReference type="SUPFAM" id="SSF46689">
    <property type="entry name" value="Homeodomain-like"/>
    <property type="match status" value="1"/>
</dbReference>
<evidence type="ECO:0000256" key="2">
    <source>
        <dbReference type="ARBA" id="ARBA00023125"/>
    </source>
</evidence>
<keyword evidence="7" id="KW-1185">Reference proteome</keyword>
<dbReference type="Proteomes" id="UP000585050">
    <property type="component" value="Unassembled WGS sequence"/>
</dbReference>
<dbReference type="Pfam" id="PF12833">
    <property type="entry name" value="HTH_18"/>
    <property type="match status" value="1"/>
</dbReference>
<feature type="transmembrane region" description="Helical" evidence="4">
    <location>
        <begin position="452"/>
        <end position="470"/>
    </location>
</feature>
<comment type="caution">
    <text evidence="6">The sequence shown here is derived from an EMBL/GenBank/DDBJ whole genome shotgun (WGS) entry which is preliminary data.</text>
</comment>
<evidence type="ECO:0000313" key="7">
    <source>
        <dbReference type="Proteomes" id="UP000585050"/>
    </source>
</evidence>
<feature type="transmembrane region" description="Helical" evidence="4">
    <location>
        <begin position="12"/>
        <end position="32"/>
    </location>
</feature>
<reference evidence="6 7" key="1">
    <citation type="submission" date="2020-04" db="EMBL/GenBank/DDBJ databases">
        <title>Flammeovirga sp. SR4, a novel species isolated from seawater.</title>
        <authorList>
            <person name="Wang X."/>
        </authorList>
    </citation>
    <scope>NUCLEOTIDE SEQUENCE [LARGE SCALE GENOMIC DNA]</scope>
    <source>
        <strain evidence="6 7">SR4</strain>
    </source>
</reference>
<dbReference type="AlphaFoldDB" id="A0A7X8SRM1"/>
<accession>A0A7X8SRM1</accession>
<feature type="transmembrane region" description="Helical" evidence="4">
    <location>
        <begin position="242"/>
        <end position="259"/>
    </location>
</feature>
<dbReference type="PROSITE" id="PS01124">
    <property type="entry name" value="HTH_ARAC_FAMILY_2"/>
    <property type="match status" value="1"/>
</dbReference>
<keyword evidence="2" id="KW-0238">DNA-binding</keyword>
<feature type="transmembrane region" description="Helical" evidence="4">
    <location>
        <begin position="333"/>
        <end position="351"/>
    </location>
</feature>
<dbReference type="Gene3D" id="2.60.40.10">
    <property type="entry name" value="Immunoglobulins"/>
    <property type="match status" value="1"/>
</dbReference>
<feature type="domain" description="HTH araC/xylS-type" evidence="5">
    <location>
        <begin position="500"/>
        <end position="604"/>
    </location>
</feature>
<dbReference type="GO" id="GO:0043565">
    <property type="term" value="F:sequence-specific DNA binding"/>
    <property type="evidence" value="ECO:0007669"/>
    <property type="project" value="InterPro"/>
</dbReference>
<dbReference type="PANTHER" id="PTHR43280">
    <property type="entry name" value="ARAC-FAMILY TRANSCRIPTIONAL REGULATOR"/>
    <property type="match status" value="1"/>
</dbReference>
<dbReference type="InterPro" id="IPR013783">
    <property type="entry name" value="Ig-like_fold"/>
</dbReference>
<dbReference type="RefSeq" id="WP_168885681.1">
    <property type="nucleotide sequence ID" value="NZ_JABAIL010000017.1"/>
</dbReference>
<evidence type="ECO:0000256" key="4">
    <source>
        <dbReference type="SAM" id="Phobius"/>
    </source>
</evidence>
<dbReference type="EMBL" id="JABAIL010000017">
    <property type="protein sequence ID" value="NLR94972.1"/>
    <property type="molecule type" value="Genomic_DNA"/>
</dbReference>
<keyword evidence="4" id="KW-1133">Transmembrane helix</keyword>
<evidence type="ECO:0000256" key="3">
    <source>
        <dbReference type="ARBA" id="ARBA00023163"/>
    </source>
</evidence>
<organism evidence="6 7">
    <name type="scientific">Flammeovirga agarivorans</name>
    <dbReference type="NCBI Taxonomy" id="2726742"/>
    <lineage>
        <taxon>Bacteria</taxon>
        <taxon>Pseudomonadati</taxon>
        <taxon>Bacteroidota</taxon>
        <taxon>Cytophagia</taxon>
        <taxon>Cytophagales</taxon>
        <taxon>Flammeovirgaceae</taxon>
        <taxon>Flammeovirga</taxon>
    </lineage>
</organism>
<feature type="transmembrane region" description="Helical" evidence="4">
    <location>
        <begin position="363"/>
        <end position="384"/>
    </location>
</feature>
<keyword evidence="4" id="KW-0472">Membrane</keyword>
<dbReference type="PRINTS" id="PR00032">
    <property type="entry name" value="HTHARAC"/>
</dbReference>
<keyword evidence="4" id="KW-0812">Transmembrane</keyword>
<feature type="transmembrane region" description="Helical" evidence="4">
    <location>
        <begin position="416"/>
        <end position="437"/>
    </location>
</feature>
<sequence>MKSNYYHQLLPYFTFICALFQSFSVGAVNFVINQLPLHHPVEEPLYLVGSFNAWNPMDQKYQFQKGQDGKLYVYISDHLNAFEYKITRGGWDKVESTNDGKPKANRVFISENESDTVRIDILGWEDLAGQTTIVLESLPNSTPYESKFFVAGNFNNWRPDDLNYQFTLNEEGNYTLTLPSKISSFQFKVTRGSWSTIECLSDGKYRPNRVYDHKSKGPEQLIVSIEDWEDVNKSEIWDLPQLTSFLLFHIVLLIVYFLWMNYKNHELTYPLLILISTFVILLFFSFSLYMPFKNQMGGVHLIHYLFIPILYLVISNVQDSIFRSYDFKKNIPFLYIFGLGLCIIYAFYLLQEETLLVIFLERLYPQMNLFIKGLFLVLVVISWLQSKDHLEKYNTESLQGSVVKSVKKSFAFYQKYSLLVIVGYTIGVVIQVVNLFIEKEHFLYQDLSDKLIWYSTFIYFVITSAWVFRYHHTLEPIEQKSSYRKEEDITQSKELEEFIEKVTDLFEKEKLYTKQDLSLNDVSNLLNIPSHKLTKLIQQAYKRNFSELVNDYRVQAFTKRVLVGDAEKSTLLSIAYEVGFQSKSTFNRAFKKSTGMTPKEFMKKSSVKKILD</sequence>
<feature type="transmembrane region" description="Helical" evidence="4">
    <location>
        <begin position="271"/>
        <end position="289"/>
    </location>
</feature>
<protein>
    <submittedName>
        <fullName evidence="6">Helix-turn-helix domain-containing protein</fullName>
    </submittedName>
</protein>
<dbReference type="InterPro" id="IPR009057">
    <property type="entry name" value="Homeodomain-like_sf"/>
</dbReference>
<name>A0A7X8SRM1_9BACT</name>
<evidence type="ECO:0000259" key="5">
    <source>
        <dbReference type="PROSITE" id="PS01124"/>
    </source>
</evidence>